<feature type="region of interest" description="Disordered" evidence="6">
    <location>
        <begin position="1799"/>
        <end position="1868"/>
    </location>
</feature>
<protein>
    <recommendedName>
        <fullName evidence="7">Nuclear mitotic apparatus protein 1 N-terminal hook domain-containing protein</fullName>
    </recommendedName>
</protein>
<dbReference type="GO" id="GO:0005737">
    <property type="term" value="C:cytoplasm"/>
    <property type="evidence" value="ECO:0007669"/>
    <property type="project" value="UniProtKB-SubCell"/>
</dbReference>
<keyword evidence="9" id="KW-1185">Reference proteome</keyword>
<feature type="compositionally biased region" description="Polar residues" evidence="6">
    <location>
        <begin position="1812"/>
        <end position="1832"/>
    </location>
</feature>
<feature type="coiled-coil region" evidence="5">
    <location>
        <begin position="1158"/>
        <end position="1290"/>
    </location>
</feature>
<evidence type="ECO:0000256" key="1">
    <source>
        <dbReference type="ARBA" id="ARBA00004496"/>
    </source>
</evidence>
<feature type="compositionally biased region" description="Polar residues" evidence="6">
    <location>
        <begin position="1851"/>
        <end position="1863"/>
    </location>
</feature>
<feature type="coiled-coil region" evidence="5">
    <location>
        <begin position="1323"/>
        <end position="1450"/>
    </location>
</feature>
<sequence length="1888" mass="215122">MTKINLGVKALLSWVNSLKLCDQDLNVNDFQDGTVLLKVVYMLKQEPISSFSNSVEDRFRLVADFLERDCRFNASKGTPLSWSNIKDGINVTVEVAKVLLLLVYQDIMSECCSLKKLDCDMEKEIANLTSSFVMESEGCVFLANGLDGHLARKYLPLGSDVFENSGITSSSNISTVSSFSEENSPIFRHRSKRKEVSFVELQPVASSSFSSSPLQDIMNTPKFQVRKLQRQMMNERDYRDGLERELSSKLSVIAQKETHINQLQHCLDKLKKEQINGEQAIREQITDLENKNKVLQMRLHEILKENKEAKSTSSLLEHKMDELTEENSILSSQVRTVRLQLAIFEAEVRSLTGNQASAEKEWKDKTSRLECNLNQVTTQKELLAEEIEILQGKISSLEDELNSISKEEVGENMGPIMEREIFETEMRNLKNELERAVCSLNEAELCIQAKTQQLVECQDQLTHQKDLLGQQEIWTKRLMEEKEEKLNKLQQELTEKEENMKDLNAKFSALSSLLIVKDKQMTSLREEMDTLEENSKRNQKELQNKDDMLASLTLEKCNEQQLLESQIQLFMVQVENLKLSLKQAEQEIQNKHNLVIETQRVNVQQQQLLQKQIAACEKDVQKLEKERDLKNDQLAILQNDSSCHIVSLEKEFEVLKDQLEILNNHLRKAEEQLQHEKVKLGKQEKESADQIQLLQEQLSTSENEMRAMKEQLVAREHQITTLHKQRFEQSQKFNEEINDLQNQIQFLRFSLTNAEKNMQTKENVFLEQKLWASRDMEVLQAQMGSSRQEVEVLDANISEEEQILLPKTANASHSELVQQEIDSLNKQMQTIGNSLDLTQKEFQTKGDAMAKQERDRFYQKELLQQQLTAAEEVKSLTKDSKEEQMIQLSSTNSTHLDLLHQNILQLDEQIVCLLSPWKDDDNTFKSKENEFEQNLHGTHDMEFHIKKIETSQGEIKRLMAEIGANKKDLTWLKTSTSVNWELLQQEIECLTIWIKSIKGLLGINRKWTRAKEAVLLMQEQEHILQTEELKKHNSVLEDGVTLLKEKLQTKEREIDMIQSEQSKESEMTSAEMQTLTDQIKMLNESVKSAVEQEDKLLLLARVLETSQEESKAKCLTAPVMETSVLAEQMTPLRTPCSKQSVLCQEEDLKSKEHLFFLKEKENTQLREMVQRLQEKLNEVEMQILSQEEQIEEKKEMNERTHLHLKSEESLLFFQSQLSALNIVMKEKDGNIKALKEELAAQAHVVHVLKEEHSKHIQILQQKIQQINEQVETASQKLVAKEQELLQMKRDSAQQLGILQQQLTSAKAEKKAACDLQLATHKDKEILMVRVGQAEKERRALENQLEALILQKDTLIQAKTAEHYKAQMEKAVSHYNKKKQLLQESQEEVTEIKQSLALKESQLQAALTDNKVLQLDLDKAQTNEKELLSLVASLEVQLASADQKLRAQNEIVGQGKSSQRSLSSDGMYKSSLGVHSSLREKRTISSDSLGQSSLEDSLNNARHFSTPDESSTPLIRSSERLAAKCRALGAESLETLYFTPINNRSAKENKREFVSGRESPASLVKRRRTTQVISITMTKNTPETPTSDRLIGLPGYRRSAVYSKSTGTFCVGAENEPDGAPEDWMRIAELQARNKACLPHLKSSYPVEFDTGSCHAFVFTDEELRTGDPADTIRRASMMPSQLQHSLSSHPLSPLMANSANTRSHRLSLMPGAPKTQLRSPKDTKRSSSLAPFLQRSPEKKGKAGCFPHPLTPKNKNVLSGPSNALLHPNLPLAERRQSTMFTIDNTPKNSSYLRKGLNKLRSSTRKSPCKGTKTSNAQNRGQENVPTKNTHTAVGRAGRKGKSPQLAPKGQKNSLWATSSKTAKSPRLTASACKECVSIKKEPLFGNL</sequence>
<evidence type="ECO:0000259" key="7">
    <source>
        <dbReference type="Pfam" id="PF21670"/>
    </source>
</evidence>
<dbReference type="RefSeq" id="XP_029699797.1">
    <property type="nucleotide sequence ID" value="XM_029843937.1"/>
</dbReference>
<evidence type="ECO:0000256" key="5">
    <source>
        <dbReference type="SAM" id="Coils"/>
    </source>
</evidence>
<evidence type="ECO:0000313" key="9">
    <source>
        <dbReference type="Proteomes" id="UP000005226"/>
    </source>
</evidence>
<evidence type="ECO:0000256" key="2">
    <source>
        <dbReference type="ARBA" id="ARBA00022490"/>
    </source>
</evidence>
<gene>
    <name evidence="8" type="primary">numa1</name>
</gene>
<dbReference type="GO" id="GO:0005813">
    <property type="term" value="C:centrosome"/>
    <property type="evidence" value="ECO:0007669"/>
    <property type="project" value="TreeGrafter"/>
</dbReference>
<dbReference type="GO" id="GO:0000922">
    <property type="term" value="C:spindle pole"/>
    <property type="evidence" value="ECO:0007669"/>
    <property type="project" value="TreeGrafter"/>
</dbReference>
<dbReference type="GO" id="GO:0005876">
    <property type="term" value="C:spindle microtubule"/>
    <property type="evidence" value="ECO:0007669"/>
    <property type="project" value="TreeGrafter"/>
</dbReference>
<dbReference type="RefSeq" id="XP_029699798.1">
    <property type="nucleotide sequence ID" value="XM_029843938.1"/>
</dbReference>
<dbReference type="OMA" id="MLDQHKN"/>
<dbReference type="Pfam" id="PF21670">
    <property type="entry name" value="HOOK_N_NuMA"/>
    <property type="match status" value="1"/>
</dbReference>
<dbReference type="FunCoup" id="A0A3B5KF14">
    <property type="interactions" value="1181"/>
</dbReference>
<keyword evidence="3" id="KW-0597">Phosphoprotein</keyword>
<feature type="coiled-coil region" evidence="5">
    <location>
        <begin position="1040"/>
        <end position="1092"/>
    </location>
</feature>
<name>A0A3B5KF14_TAKRU</name>
<dbReference type="PANTHER" id="PTHR18902">
    <property type="entry name" value="NUCLEAR MITOTIC APPARATUS PROTEIN 1-RELATED"/>
    <property type="match status" value="1"/>
</dbReference>
<evidence type="ECO:0000256" key="3">
    <source>
        <dbReference type="ARBA" id="ARBA00022553"/>
    </source>
</evidence>
<dbReference type="CDD" id="cd22224">
    <property type="entry name" value="HkD_NuMA"/>
    <property type="match status" value="1"/>
</dbReference>
<evidence type="ECO:0000256" key="4">
    <source>
        <dbReference type="ARBA" id="ARBA00023054"/>
    </source>
</evidence>
<feature type="region of interest" description="Disordered" evidence="6">
    <location>
        <begin position="1705"/>
        <end position="1762"/>
    </location>
</feature>
<dbReference type="GO" id="GO:0000132">
    <property type="term" value="P:establishment of mitotic spindle orientation"/>
    <property type="evidence" value="ECO:0007669"/>
    <property type="project" value="TreeGrafter"/>
</dbReference>
<reference evidence="8 9" key="1">
    <citation type="journal article" date="2011" name="Genome Biol. Evol.">
        <title>Integration of the genetic map and genome assembly of fugu facilitates insights into distinct features of genome evolution in teleosts and mammals.</title>
        <authorList>
            <person name="Kai W."/>
            <person name="Kikuchi K."/>
            <person name="Tohari S."/>
            <person name="Chew A.K."/>
            <person name="Tay A."/>
            <person name="Fujiwara A."/>
            <person name="Hosoya S."/>
            <person name="Suetake H."/>
            <person name="Naruse K."/>
            <person name="Brenner S."/>
            <person name="Suzuki Y."/>
            <person name="Venkatesh B."/>
        </authorList>
    </citation>
    <scope>NUCLEOTIDE SEQUENCE [LARGE SCALE GENOMIC DNA]</scope>
</reference>
<feature type="region of interest" description="Disordered" evidence="6">
    <location>
        <begin position="1473"/>
        <end position="1516"/>
    </location>
</feature>
<keyword evidence="4 5" id="KW-0175">Coiled coil</keyword>
<dbReference type="InterPro" id="IPR051841">
    <property type="entry name" value="MT-Golgi_org_protein"/>
</dbReference>
<organism evidence="8 9">
    <name type="scientific">Takifugu rubripes</name>
    <name type="common">Japanese pufferfish</name>
    <name type="synonym">Fugu rubripes</name>
    <dbReference type="NCBI Taxonomy" id="31033"/>
    <lineage>
        <taxon>Eukaryota</taxon>
        <taxon>Metazoa</taxon>
        <taxon>Chordata</taxon>
        <taxon>Craniata</taxon>
        <taxon>Vertebrata</taxon>
        <taxon>Euteleostomi</taxon>
        <taxon>Actinopterygii</taxon>
        <taxon>Neopterygii</taxon>
        <taxon>Teleostei</taxon>
        <taxon>Neoteleostei</taxon>
        <taxon>Acanthomorphata</taxon>
        <taxon>Eupercaria</taxon>
        <taxon>Tetraodontiformes</taxon>
        <taxon>Tetradontoidea</taxon>
        <taxon>Tetraodontidae</taxon>
        <taxon>Takifugu</taxon>
    </lineage>
</organism>
<dbReference type="InterPro" id="IPR048724">
    <property type="entry name" value="NuMA_N_HOOK"/>
</dbReference>
<dbReference type="GeneTree" id="ENSGT00940000166338"/>
<feature type="domain" description="Nuclear mitotic apparatus protein 1 N-terminal hook" evidence="7">
    <location>
        <begin position="6"/>
        <end position="153"/>
    </location>
</feature>
<dbReference type="Proteomes" id="UP000005226">
    <property type="component" value="Chromosome 11"/>
</dbReference>
<feature type="compositionally biased region" description="Basic residues" evidence="6">
    <location>
        <begin position="1799"/>
        <end position="1808"/>
    </location>
</feature>
<dbReference type="InParanoid" id="A0A3B5KF14"/>
<reference evidence="8" key="3">
    <citation type="submission" date="2025-09" db="UniProtKB">
        <authorList>
            <consortium name="Ensembl"/>
        </authorList>
    </citation>
    <scope>IDENTIFICATION</scope>
</reference>
<feature type="coiled-coil region" evidence="5">
    <location>
        <begin position="225"/>
        <end position="446"/>
    </location>
</feature>
<dbReference type="CTD" id="4926"/>
<feature type="compositionally biased region" description="Polar residues" evidence="6">
    <location>
        <begin position="1753"/>
        <end position="1762"/>
    </location>
</feature>
<dbReference type="Ensembl" id="ENSTRUT00000051624.2">
    <property type="protein sequence ID" value="ENSTRUP00000053966.2"/>
    <property type="gene ID" value="ENSTRUG00000022827.2"/>
</dbReference>
<dbReference type="PANTHER" id="PTHR18902:SF24">
    <property type="entry name" value="NUCLEAR MITOTIC APPARATUS PROTEIN 1"/>
    <property type="match status" value="1"/>
</dbReference>
<accession>A0A3B5KF14</accession>
<reference evidence="8" key="2">
    <citation type="submission" date="2025-08" db="UniProtKB">
        <authorList>
            <consortium name="Ensembl"/>
        </authorList>
    </citation>
    <scope>IDENTIFICATION</scope>
</reference>
<evidence type="ECO:0000313" key="8">
    <source>
        <dbReference type="Ensembl" id="ENSTRUP00000053966.2"/>
    </source>
</evidence>
<comment type="subcellular location">
    <subcellularLocation>
        <location evidence="1">Cytoplasm</location>
    </subcellularLocation>
</comment>
<dbReference type="OrthoDB" id="2436455at2759"/>
<feature type="compositionally biased region" description="Polar residues" evidence="6">
    <location>
        <begin position="1484"/>
        <end position="1514"/>
    </location>
</feature>
<dbReference type="GO" id="GO:0008017">
    <property type="term" value="F:microtubule binding"/>
    <property type="evidence" value="ECO:0007669"/>
    <property type="project" value="TreeGrafter"/>
</dbReference>
<evidence type="ECO:0000256" key="6">
    <source>
        <dbReference type="SAM" id="MobiDB-lite"/>
    </source>
</evidence>
<feature type="coiled-coil region" evidence="5">
    <location>
        <begin position="475"/>
        <end position="757"/>
    </location>
</feature>
<dbReference type="GeneID" id="105417044"/>
<proteinExistence type="predicted"/>
<dbReference type="Gene3D" id="1.10.287.1490">
    <property type="match status" value="1"/>
</dbReference>
<keyword evidence="2" id="KW-0963">Cytoplasm</keyword>